<keyword evidence="10" id="KW-1185">Reference proteome</keyword>
<keyword evidence="3 6" id="KW-0812">Transmembrane</keyword>
<feature type="domain" description="ABC-2 type transporter transmembrane" evidence="8">
    <location>
        <begin position="222"/>
        <end position="353"/>
    </location>
</feature>
<evidence type="ECO:0000256" key="4">
    <source>
        <dbReference type="ARBA" id="ARBA00022989"/>
    </source>
</evidence>
<name>A0A4D9CZS5_9STRA</name>
<evidence type="ECO:0008006" key="11">
    <source>
        <dbReference type="Google" id="ProtNLM"/>
    </source>
</evidence>
<dbReference type="Pfam" id="PF00005">
    <property type="entry name" value="ABC_tran"/>
    <property type="match status" value="1"/>
</dbReference>
<dbReference type="InterPro" id="IPR003439">
    <property type="entry name" value="ABC_transporter-like_ATP-bd"/>
</dbReference>
<dbReference type="EMBL" id="SDOX01000092">
    <property type="protein sequence ID" value="TFJ82865.1"/>
    <property type="molecule type" value="Genomic_DNA"/>
</dbReference>
<dbReference type="InterPro" id="IPR027417">
    <property type="entry name" value="P-loop_NTPase"/>
</dbReference>
<protein>
    <recommendedName>
        <fullName evidence="11">ABC transporter domain-containing protein</fullName>
    </recommendedName>
</protein>
<keyword evidence="4 6" id="KW-1133">Transmembrane helix</keyword>
<accession>A0A4D9CZS5</accession>
<evidence type="ECO:0000256" key="3">
    <source>
        <dbReference type="ARBA" id="ARBA00022692"/>
    </source>
</evidence>
<organism evidence="9 10">
    <name type="scientific">Nannochloropsis salina CCMP1776</name>
    <dbReference type="NCBI Taxonomy" id="1027361"/>
    <lineage>
        <taxon>Eukaryota</taxon>
        <taxon>Sar</taxon>
        <taxon>Stramenopiles</taxon>
        <taxon>Ochrophyta</taxon>
        <taxon>Eustigmatophyceae</taxon>
        <taxon>Eustigmatales</taxon>
        <taxon>Monodopsidaceae</taxon>
        <taxon>Microchloropsis</taxon>
        <taxon>Microchloropsis salina</taxon>
    </lineage>
</organism>
<evidence type="ECO:0000256" key="6">
    <source>
        <dbReference type="SAM" id="Phobius"/>
    </source>
</evidence>
<dbReference type="GO" id="GO:0005524">
    <property type="term" value="F:ATP binding"/>
    <property type="evidence" value="ECO:0007669"/>
    <property type="project" value="InterPro"/>
</dbReference>
<evidence type="ECO:0000256" key="5">
    <source>
        <dbReference type="ARBA" id="ARBA00023136"/>
    </source>
</evidence>
<reference evidence="9 10" key="1">
    <citation type="submission" date="2019-01" db="EMBL/GenBank/DDBJ databases">
        <title>Nuclear Genome Assembly of the Microalgal Biofuel strain Nannochloropsis salina CCMP1776.</title>
        <authorList>
            <person name="Hovde B."/>
        </authorList>
    </citation>
    <scope>NUCLEOTIDE SEQUENCE [LARGE SCALE GENOMIC DNA]</scope>
    <source>
        <strain evidence="9 10">CCMP1776</strain>
    </source>
</reference>
<feature type="transmembrane region" description="Helical" evidence="6">
    <location>
        <begin position="304"/>
        <end position="329"/>
    </location>
</feature>
<evidence type="ECO:0000259" key="8">
    <source>
        <dbReference type="Pfam" id="PF01061"/>
    </source>
</evidence>
<dbReference type="SUPFAM" id="SSF52540">
    <property type="entry name" value="P-loop containing nucleoside triphosphate hydrolases"/>
    <property type="match status" value="1"/>
</dbReference>
<dbReference type="InterPro" id="IPR013525">
    <property type="entry name" value="ABC2_TM"/>
</dbReference>
<dbReference type="Pfam" id="PF01061">
    <property type="entry name" value="ABC2_membrane"/>
    <property type="match status" value="1"/>
</dbReference>
<feature type="transmembrane region" description="Helical" evidence="6">
    <location>
        <begin position="223"/>
        <end position="244"/>
    </location>
</feature>
<dbReference type="OrthoDB" id="66620at2759"/>
<dbReference type="Proteomes" id="UP000355283">
    <property type="component" value="Unassembled WGS sequence"/>
</dbReference>
<evidence type="ECO:0000259" key="7">
    <source>
        <dbReference type="Pfam" id="PF00005"/>
    </source>
</evidence>
<evidence type="ECO:0000313" key="9">
    <source>
        <dbReference type="EMBL" id="TFJ82865.1"/>
    </source>
</evidence>
<dbReference type="GO" id="GO:0016887">
    <property type="term" value="F:ATP hydrolysis activity"/>
    <property type="evidence" value="ECO:0007669"/>
    <property type="project" value="InterPro"/>
</dbReference>
<gene>
    <name evidence="9" type="ORF">NSK_005818</name>
</gene>
<feature type="transmembrane region" description="Helical" evidence="6">
    <location>
        <begin position="341"/>
        <end position="360"/>
    </location>
</feature>
<dbReference type="InterPro" id="IPR050352">
    <property type="entry name" value="ABCG_transporters"/>
</dbReference>
<evidence type="ECO:0000256" key="2">
    <source>
        <dbReference type="ARBA" id="ARBA00022448"/>
    </source>
</evidence>
<dbReference type="GO" id="GO:0140359">
    <property type="term" value="F:ABC-type transporter activity"/>
    <property type="evidence" value="ECO:0007669"/>
    <property type="project" value="InterPro"/>
</dbReference>
<proteinExistence type="predicted"/>
<feature type="domain" description="ABC transporter" evidence="7">
    <location>
        <begin position="2"/>
        <end position="108"/>
    </location>
</feature>
<comment type="caution">
    <text evidence="9">The sequence shown here is derived from an EMBL/GenBank/DDBJ whole genome shotgun (WGS) entry which is preliminary data.</text>
</comment>
<dbReference type="AlphaFoldDB" id="A0A4D9CZS5"/>
<keyword evidence="5 6" id="KW-0472">Membrane</keyword>
<dbReference type="PANTHER" id="PTHR48041:SF139">
    <property type="entry name" value="PROTEIN SCARLET"/>
    <property type="match status" value="1"/>
</dbReference>
<keyword evidence="2" id="KW-0813">Transport</keyword>
<evidence type="ECO:0000256" key="1">
    <source>
        <dbReference type="ARBA" id="ARBA00004141"/>
    </source>
</evidence>
<dbReference type="GO" id="GO:0016020">
    <property type="term" value="C:membrane"/>
    <property type="evidence" value="ECO:0007669"/>
    <property type="project" value="UniProtKB-SubCell"/>
</dbReference>
<sequence length="370" mass="41519">MLAVIGPSGSGKSCLLDILAERKTVGKFSGLRLLDGEIASRRRFQHLTAYVTQEDNFHPTSTVKEAVLFRASMRLDRRMPSQERDALALRLIEDVGLKGKEETYVMQLLKKYCQRGMMVVCTIHQPRAAIWTLFDKVTVLSAGHHMYFGDTCGAERWFAESLGYYRHQSTSPVDFIMDLVNVSFVKDIEAYGESSLQTVQDLEHAAALFRASSSRDMEPVIQALARVTVTLVIAALEAFVYFRIGSREAGSESLLAVIHVLGSVFYSILTITLLPFASLSLFIYERQFYSVEAASKLYPCSVYFLSNIVLETILNSFSGLLFSIIVYYNLDYVAFTQPTNVPLNFVVYLVGLILQIFSHVTEIKSEKKGS</sequence>
<evidence type="ECO:0000313" key="10">
    <source>
        <dbReference type="Proteomes" id="UP000355283"/>
    </source>
</evidence>
<comment type="subcellular location">
    <subcellularLocation>
        <location evidence="1">Membrane</location>
        <topology evidence="1">Multi-pass membrane protein</topology>
    </subcellularLocation>
</comment>
<dbReference type="Gene3D" id="3.40.50.300">
    <property type="entry name" value="P-loop containing nucleotide triphosphate hydrolases"/>
    <property type="match status" value="1"/>
</dbReference>
<feature type="transmembrane region" description="Helical" evidence="6">
    <location>
        <begin position="264"/>
        <end position="284"/>
    </location>
</feature>
<dbReference type="PANTHER" id="PTHR48041">
    <property type="entry name" value="ABC TRANSPORTER G FAMILY MEMBER 28"/>
    <property type="match status" value="1"/>
</dbReference>